<dbReference type="NCBIfam" id="TIGR01156">
    <property type="entry name" value="cytb6_f_IV"/>
    <property type="match status" value="1"/>
</dbReference>
<dbReference type="PANTHER" id="PTHR19271:SF16">
    <property type="entry name" value="CYTOCHROME B"/>
    <property type="match status" value="1"/>
</dbReference>
<dbReference type="GO" id="GO:0042651">
    <property type="term" value="C:thylakoid membrane"/>
    <property type="evidence" value="ECO:0007669"/>
    <property type="project" value="InterPro"/>
</dbReference>
<evidence type="ECO:0000313" key="12">
    <source>
        <dbReference type="Proteomes" id="UP000322667"/>
    </source>
</evidence>
<dbReference type="Gene3D" id="1.20.5.510">
    <property type="entry name" value="Single helix bin"/>
    <property type="match status" value="1"/>
</dbReference>
<keyword evidence="2" id="KW-0813">Transport</keyword>
<organism evidence="11 12">
    <name type="scientific">Gossypium tomentosum</name>
    <name type="common">Hawaiian cotton</name>
    <name type="synonym">Gossypium sandvicense</name>
    <dbReference type="NCBI Taxonomy" id="34277"/>
    <lineage>
        <taxon>Eukaryota</taxon>
        <taxon>Viridiplantae</taxon>
        <taxon>Streptophyta</taxon>
        <taxon>Embryophyta</taxon>
        <taxon>Tracheophyta</taxon>
        <taxon>Spermatophyta</taxon>
        <taxon>Magnoliopsida</taxon>
        <taxon>eudicotyledons</taxon>
        <taxon>Gunneridae</taxon>
        <taxon>Pentapetalae</taxon>
        <taxon>rosids</taxon>
        <taxon>malvids</taxon>
        <taxon>Malvales</taxon>
        <taxon>Malvaceae</taxon>
        <taxon>Malvoideae</taxon>
        <taxon>Gossypium</taxon>
    </lineage>
</organism>
<dbReference type="EMBL" id="CM017617">
    <property type="protein sequence ID" value="TYI14834.1"/>
    <property type="molecule type" value="Genomic_DNA"/>
</dbReference>
<reference evidence="11 12" key="1">
    <citation type="submission" date="2019-07" db="EMBL/GenBank/DDBJ databases">
        <title>WGS assembly of Gossypium tomentosum.</title>
        <authorList>
            <person name="Chen Z.J."/>
            <person name="Sreedasyam A."/>
            <person name="Ando A."/>
            <person name="Song Q."/>
            <person name="De L."/>
            <person name="Hulse-Kemp A."/>
            <person name="Ding M."/>
            <person name="Ye W."/>
            <person name="Kirkbride R."/>
            <person name="Jenkins J."/>
            <person name="Plott C."/>
            <person name="Lovell J."/>
            <person name="Lin Y.-M."/>
            <person name="Vaughn R."/>
            <person name="Liu B."/>
            <person name="Li W."/>
            <person name="Simpson S."/>
            <person name="Scheffler B."/>
            <person name="Saski C."/>
            <person name="Grover C."/>
            <person name="Hu G."/>
            <person name="Conover J."/>
            <person name="Carlson J."/>
            <person name="Shu S."/>
            <person name="Boston L."/>
            <person name="Williams M."/>
            <person name="Peterson D."/>
            <person name="Mcgee K."/>
            <person name="Jones D."/>
            <person name="Wendel J."/>
            <person name="Stelly D."/>
            <person name="Grimwood J."/>
            <person name="Schmutz J."/>
        </authorList>
    </citation>
    <scope>NUCLEOTIDE SEQUENCE [LARGE SCALE GENOMIC DNA]</scope>
    <source>
        <strain evidence="11">7179.01</strain>
    </source>
</reference>
<dbReference type="GO" id="GO:0009767">
    <property type="term" value="P:photosynthetic electron transport chain"/>
    <property type="evidence" value="ECO:0007669"/>
    <property type="project" value="InterPro"/>
</dbReference>
<dbReference type="GO" id="GO:0016491">
    <property type="term" value="F:oxidoreductase activity"/>
    <property type="evidence" value="ECO:0007669"/>
    <property type="project" value="UniProtKB-UniRule"/>
</dbReference>
<keyword evidence="6 9" id="KW-1133">Transmembrane helix</keyword>
<dbReference type="Gene3D" id="1.10.287.980">
    <property type="entry name" value="plastocyanin oxidoreductase"/>
    <property type="match status" value="1"/>
</dbReference>
<evidence type="ECO:0000313" key="11">
    <source>
        <dbReference type="EMBL" id="TYI14834.1"/>
    </source>
</evidence>
<evidence type="ECO:0000256" key="5">
    <source>
        <dbReference type="ARBA" id="ARBA00022982"/>
    </source>
</evidence>
<keyword evidence="7 9" id="KW-0472">Membrane</keyword>
<name>A0A5D2PHQ0_GOSTO</name>
<gene>
    <name evidence="11" type="ORF">ES332_A08G148500v1</name>
</gene>
<dbReference type="Pfam" id="PF00032">
    <property type="entry name" value="Cytochrom_B_C"/>
    <property type="match status" value="1"/>
</dbReference>
<feature type="transmembrane region" description="Helical" evidence="9">
    <location>
        <begin position="15"/>
        <end position="36"/>
    </location>
</feature>
<dbReference type="InterPro" id="IPR005870">
    <property type="entry name" value="Cyt_b6/f_cplx_suIV"/>
</dbReference>
<evidence type="ECO:0000256" key="1">
    <source>
        <dbReference type="ARBA" id="ARBA00004141"/>
    </source>
</evidence>
<dbReference type="InterPro" id="IPR036150">
    <property type="entry name" value="Cyt_b/b6_C_sf"/>
</dbReference>
<evidence type="ECO:0000256" key="8">
    <source>
        <dbReference type="ARBA" id="ARBA00025834"/>
    </source>
</evidence>
<dbReference type="PROSITE" id="PS51003">
    <property type="entry name" value="CYTB_CTER"/>
    <property type="match status" value="1"/>
</dbReference>
<evidence type="ECO:0000256" key="2">
    <source>
        <dbReference type="ARBA" id="ARBA00022448"/>
    </source>
</evidence>
<evidence type="ECO:0000256" key="6">
    <source>
        <dbReference type="ARBA" id="ARBA00022989"/>
    </source>
</evidence>
<dbReference type="InterPro" id="IPR005798">
    <property type="entry name" value="Cyt_b/b6_C"/>
</dbReference>
<dbReference type="Proteomes" id="UP000322667">
    <property type="component" value="Chromosome A08"/>
</dbReference>
<comment type="subcellular location">
    <subcellularLocation>
        <location evidence="1">Membrane</location>
        <topology evidence="1">Multi-pass membrane protein</topology>
    </subcellularLocation>
</comment>
<keyword evidence="5" id="KW-0249">Electron transport</keyword>
<evidence type="ECO:0000256" key="3">
    <source>
        <dbReference type="ARBA" id="ARBA00022531"/>
    </source>
</evidence>
<dbReference type="PANTHER" id="PTHR19271">
    <property type="entry name" value="CYTOCHROME B"/>
    <property type="match status" value="1"/>
</dbReference>
<feature type="transmembrane region" description="Helical" evidence="9">
    <location>
        <begin position="74"/>
        <end position="93"/>
    </location>
</feature>
<keyword evidence="12" id="KW-1185">Reference proteome</keyword>
<comment type="subunit">
    <text evidence="8">The 4 large subunits of the cytochrome b6-f complex are cytochrome b6, subunit IV (17 kDa polypeptide, PetD), cytochrome f and the Rieske protein, while the 4 small subunits are PetG, PetL, PetM and PetN. The complex functions as a dimer.</text>
</comment>
<sequence length="106" mass="12029">MGHNYYGELPRPNDLLYIFPVEIFGTIACNVSLAVLESSMIGEPVDPLATPLEILPEWYFFLEFQILCTIPNKLLGVLLMVSVFTGLLIVPFWKMLINSKVHFVVQ</sequence>
<evidence type="ECO:0000256" key="9">
    <source>
        <dbReference type="SAM" id="Phobius"/>
    </source>
</evidence>
<dbReference type="GO" id="GO:0009055">
    <property type="term" value="F:electron transfer activity"/>
    <property type="evidence" value="ECO:0007669"/>
    <property type="project" value="InterPro"/>
</dbReference>
<evidence type="ECO:0000256" key="4">
    <source>
        <dbReference type="ARBA" id="ARBA00022692"/>
    </source>
</evidence>
<keyword evidence="4 9" id="KW-0812">Transmembrane</keyword>
<proteinExistence type="predicted"/>
<accession>A0A5D2PHQ0</accession>
<feature type="domain" description="Cytochrome b/b6 C-terminal region profile" evidence="10">
    <location>
        <begin position="44"/>
        <end position="106"/>
    </location>
</feature>
<dbReference type="AlphaFoldDB" id="A0A5D2PHQ0"/>
<evidence type="ECO:0000256" key="7">
    <source>
        <dbReference type="ARBA" id="ARBA00023136"/>
    </source>
</evidence>
<evidence type="ECO:0000259" key="10">
    <source>
        <dbReference type="PROSITE" id="PS51003"/>
    </source>
</evidence>
<keyword evidence="3" id="KW-0602">Photosynthesis</keyword>
<protein>
    <recommendedName>
        <fullName evidence="10">Cytochrome b/b6 C-terminal region profile domain-containing protein</fullName>
    </recommendedName>
</protein>
<dbReference type="SUPFAM" id="SSF81648">
    <property type="entry name" value="a domain/subunit of cytochrome bc1 complex (Ubiquinol-cytochrome c reductase)"/>
    <property type="match status" value="1"/>
</dbReference>